<sequence length="111" mass="12555">MTKWIWRSGMKNPDVKPEEEIIEPANLRFLRRLVTVLTATMIGGVLLIIALIVIRFNDVPPQLPDEIALPQGAKAVSFTQGPDWFAVVTDKDEILIFDRITGQLRQSVEIE</sequence>
<accession>A0ABZ2BW51</accession>
<evidence type="ECO:0000256" key="1">
    <source>
        <dbReference type="SAM" id="Phobius"/>
    </source>
</evidence>
<evidence type="ECO:0000313" key="2">
    <source>
        <dbReference type="EMBL" id="WVX49375.1"/>
    </source>
</evidence>
<dbReference type="Proteomes" id="UP001318682">
    <property type="component" value="Chromosome"/>
</dbReference>
<evidence type="ECO:0000313" key="3">
    <source>
        <dbReference type="Proteomes" id="UP001318682"/>
    </source>
</evidence>
<name>A0ABZ2BW51_9RHOB</name>
<proteinExistence type="predicted"/>
<gene>
    <name evidence="2" type="ORF">ROLI_024680</name>
</gene>
<feature type="transmembrane region" description="Helical" evidence="1">
    <location>
        <begin position="33"/>
        <end position="54"/>
    </location>
</feature>
<protein>
    <submittedName>
        <fullName evidence="2">Uncharacterized protein</fullName>
    </submittedName>
</protein>
<keyword evidence="1" id="KW-0472">Membrane</keyword>
<keyword evidence="1" id="KW-1133">Transmembrane helix</keyword>
<dbReference type="EMBL" id="CP143423">
    <property type="protein sequence ID" value="WVX49375.1"/>
    <property type="molecule type" value="Genomic_DNA"/>
</dbReference>
<dbReference type="Pfam" id="PF20082">
    <property type="entry name" value="DUF6476"/>
    <property type="match status" value="1"/>
</dbReference>
<organism evidence="2 3">
    <name type="scientific">Roseobacter fucihabitans</name>
    <dbReference type="NCBI Taxonomy" id="1537242"/>
    <lineage>
        <taxon>Bacteria</taxon>
        <taxon>Pseudomonadati</taxon>
        <taxon>Pseudomonadota</taxon>
        <taxon>Alphaproteobacteria</taxon>
        <taxon>Rhodobacterales</taxon>
        <taxon>Roseobacteraceae</taxon>
        <taxon>Roseobacter</taxon>
    </lineage>
</organism>
<dbReference type="InterPro" id="IPR045519">
    <property type="entry name" value="DUF6476"/>
</dbReference>
<keyword evidence="3" id="KW-1185">Reference proteome</keyword>
<keyword evidence="1" id="KW-0812">Transmembrane</keyword>
<reference evidence="3" key="2">
    <citation type="submission" date="2024-01" db="EMBL/GenBank/DDBJ databases">
        <title>Roseobacter fucihabitans sp. nov., isolated from the brown alga Fucus spiralis.</title>
        <authorList>
            <person name="Hahnke S."/>
            <person name="Berger M."/>
            <person name="Schlingloff A."/>
            <person name="Athale I."/>
            <person name="Neumann-Schaal M."/>
            <person name="Adenaya A."/>
            <person name="Poehlein A."/>
            <person name="Daniel R."/>
            <person name="Pertersen J."/>
            <person name="Brinkhoff T."/>
        </authorList>
    </citation>
    <scope>NUCLEOTIDE SEQUENCE [LARGE SCALE GENOMIC DNA]</scope>
    <source>
        <strain evidence="3">B14</strain>
    </source>
</reference>
<reference evidence="2 3" key="1">
    <citation type="submission" date="2015-07" db="EMBL/GenBank/DDBJ databases">
        <authorList>
            <person name="Voget S."/>
            <person name="Dogs M."/>
            <person name="Brinkhoff T.H."/>
            <person name="Daniel R."/>
        </authorList>
    </citation>
    <scope>NUCLEOTIDE SEQUENCE [LARGE SCALE GENOMIC DNA]</scope>
    <source>
        <strain evidence="2 3">B14</strain>
    </source>
</reference>